<comment type="caution">
    <text evidence="2">The sequence shown here is derived from an EMBL/GenBank/DDBJ whole genome shotgun (WGS) entry which is preliminary data.</text>
</comment>
<protein>
    <recommendedName>
        <fullName evidence="4">Peptidase A2 domain-containing protein</fullName>
    </recommendedName>
</protein>
<dbReference type="PANTHER" id="PTHR47331">
    <property type="entry name" value="PHD-TYPE DOMAIN-CONTAINING PROTEIN"/>
    <property type="match status" value="1"/>
</dbReference>
<feature type="region of interest" description="Disordered" evidence="1">
    <location>
        <begin position="158"/>
        <end position="185"/>
    </location>
</feature>
<feature type="compositionally biased region" description="Polar residues" evidence="1">
    <location>
        <begin position="161"/>
        <end position="174"/>
    </location>
</feature>
<gene>
    <name evidence="2" type="ORF">OUZ56_011578</name>
</gene>
<organism evidence="2 3">
    <name type="scientific">Daphnia magna</name>
    <dbReference type="NCBI Taxonomy" id="35525"/>
    <lineage>
        <taxon>Eukaryota</taxon>
        <taxon>Metazoa</taxon>
        <taxon>Ecdysozoa</taxon>
        <taxon>Arthropoda</taxon>
        <taxon>Crustacea</taxon>
        <taxon>Branchiopoda</taxon>
        <taxon>Diplostraca</taxon>
        <taxon>Cladocera</taxon>
        <taxon>Anomopoda</taxon>
        <taxon>Daphniidae</taxon>
        <taxon>Daphnia</taxon>
    </lineage>
</organism>
<reference evidence="2 3" key="1">
    <citation type="journal article" date="2023" name="Nucleic Acids Res.">
        <title>The hologenome of Daphnia magna reveals possible DNA methylation and microbiome-mediated evolution of the host genome.</title>
        <authorList>
            <person name="Chaturvedi A."/>
            <person name="Li X."/>
            <person name="Dhandapani V."/>
            <person name="Marshall H."/>
            <person name="Kissane S."/>
            <person name="Cuenca-Cambronero M."/>
            <person name="Asole G."/>
            <person name="Calvet F."/>
            <person name="Ruiz-Romero M."/>
            <person name="Marangio P."/>
            <person name="Guigo R."/>
            <person name="Rago D."/>
            <person name="Mirbahai L."/>
            <person name="Eastwood N."/>
            <person name="Colbourne J.K."/>
            <person name="Zhou J."/>
            <person name="Mallon E."/>
            <person name="Orsini L."/>
        </authorList>
    </citation>
    <scope>NUCLEOTIDE SEQUENCE [LARGE SCALE GENOMIC DNA]</scope>
    <source>
        <strain evidence="2">LRV0_1</strain>
    </source>
</reference>
<evidence type="ECO:0000313" key="3">
    <source>
        <dbReference type="Proteomes" id="UP001234178"/>
    </source>
</evidence>
<dbReference type="EMBL" id="JAOYFB010000002">
    <property type="protein sequence ID" value="KAK4006425.1"/>
    <property type="molecule type" value="Genomic_DNA"/>
</dbReference>
<sequence>MLEELLFKEVRNEIGNCLTDRTMHSVVWDRLEAVYGRTEVMDQTYLDDQLQNPPLKNQDAASLKTFANRLHVAVVTLSQSRYAHELYSNTTLMAIEGKLATYLKEKWNEKRKKAGSELNVLDLDDRVTVKSMSKQHGKNVFESLSTPTTKSVWFDEKKPVKTQNASQTSTNGHVSTDEGSKVTASSSSLAALMGRRQKMGEKVAENTDHWRCLACNGRAHNLASCTYLCLSRPRNGLKSYLSPVSSMPHRCAGSRHRPLLHGSEFTFGFLDTGGDTTLIRSDVVKKLGLVGQLKCINVVSYDRATSNVQALVVNFSLSSVDGTSRFEVKHT</sequence>
<dbReference type="Pfam" id="PF03564">
    <property type="entry name" value="DUF1759"/>
    <property type="match status" value="1"/>
</dbReference>
<dbReference type="Proteomes" id="UP001234178">
    <property type="component" value="Unassembled WGS sequence"/>
</dbReference>
<evidence type="ECO:0008006" key="4">
    <source>
        <dbReference type="Google" id="ProtNLM"/>
    </source>
</evidence>
<evidence type="ECO:0000313" key="2">
    <source>
        <dbReference type="EMBL" id="KAK4006425.1"/>
    </source>
</evidence>
<name>A0ABQ9Z0Q6_9CRUS</name>
<evidence type="ECO:0000256" key="1">
    <source>
        <dbReference type="SAM" id="MobiDB-lite"/>
    </source>
</evidence>
<proteinExistence type="predicted"/>
<accession>A0ABQ9Z0Q6</accession>
<dbReference type="InterPro" id="IPR005312">
    <property type="entry name" value="DUF1759"/>
</dbReference>
<keyword evidence="3" id="KW-1185">Reference proteome</keyword>